<evidence type="ECO:0000313" key="11">
    <source>
        <dbReference type="Proteomes" id="UP000286510"/>
    </source>
</evidence>
<accession>A0A397ACH5</accession>
<comment type="caution">
    <text evidence="2">The sequence shown here is derived from an EMBL/GenBank/DDBJ whole genome shotgun (WGS) entry which is preliminary data.</text>
</comment>
<evidence type="ECO:0000313" key="2">
    <source>
        <dbReference type="EMBL" id="RHY04746.1"/>
    </source>
</evidence>
<dbReference type="VEuPathDB" id="FungiDB:H257_00953"/>
<proteinExistence type="predicted"/>
<dbReference type="AlphaFoldDB" id="A0A397ACH5"/>
<dbReference type="Proteomes" id="UP000266196">
    <property type="component" value="Unassembled WGS sequence"/>
</dbReference>
<sequence length="78" mass="8828">MKTARLVKLSKKWLRSPATISNIAILTCAVAGAGATFKRYAVFEDVESDKAMDESTPHQHAAHHELEQFDVFMMMMMR</sequence>
<dbReference type="EMBL" id="QUTF01016705">
    <property type="protein sequence ID" value="RHZ06100.1"/>
    <property type="molecule type" value="Genomic_DNA"/>
</dbReference>
<dbReference type="EMBL" id="QUTA01008114">
    <property type="protein sequence ID" value="RHY04746.1"/>
    <property type="molecule type" value="Genomic_DNA"/>
</dbReference>
<organism evidence="2 9">
    <name type="scientific">Aphanomyces astaci</name>
    <name type="common">Crayfish plague agent</name>
    <dbReference type="NCBI Taxonomy" id="112090"/>
    <lineage>
        <taxon>Eukaryota</taxon>
        <taxon>Sar</taxon>
        <taxon>Stramenopiles</taxon>
        <taxon>Oomycota</taxon>
        <taxon>Saprolegniomycetes</taxon>
        <taxon>Saprolegniales</taxon>
        <taxon>Verrucalvaceae</taxon>
        <taxon>Aphanomyces</taxon>
    </lineage>
</organism>
<evidence type="ECO:0000313" key="5">
    <source>
        <dbReference type="EMBL" id="RHZ06100.1"/>
    </source>
</evidence>
<evidence type="ECO:0000313" key="9">
    <source>
        <dbReference type="Proteomes" id="UP000266239"/>
    </source>
</evidence>
<dbReference type="Proteomes" id="UP000266239">
    <property type="component" value="Unassembled WGS sequence"/>
</dbReference>
<keyword evidence="1" id="KW-1133">Transmembrane helix</keyword>
<dbReference type="Proteomes" id="UP000265427">
    <property type="component" value="Unassembled WGS sequence"/>
</dbReference>
<dbReference type="EMBL" id="QUSZ01005555">
    <property type="protein sequence ID" value="RHY09191.1"/>
    <property type="molecule type" value="Genomic_DNA"/>
</dbReference>
<reference evidence="7 8" key="1">
    <citation type="submission" date="2018-08" db="EMBL/GenBank/DDBJ databases">
        <title>Aphanomyces genome sequencing and annotation.</title>
        <authorList>
            <person name="Minardi D."/>
            <person name="Oidtmann B."/>
            <person name="Van Der Giezen M."/>
            <person name="Studholme D.J."/>
        </authorList>
    </citation>
    <scope>NUCLEOTIDE SEQUENCE [LARGE SCALE GENOMIC DNA]</scope>
    <source>
        <strain evidence="6 8">197901</strain>
        <strain evidence="5 11">FDL457</strain>
        <strain evidence="3 7">Kv</strain>
        <strain evidence="4 10">Sv</strain>
        <strain evidence="2 9">Yx</strain>
    </source>
</reference>
<evidence type="ECO:0000313" key="4">
    <source>
        <dbReference type="EMBL" id="RHY86699.1"/>
    </source>
</evidence>
<dbReference type="Proteomes" id="UP000286510">
    <property type="component" value="Unassembled WGS sequence"/>
</dbReference>
<protein>
    <submittedName>
        <fullName evidence="2">Uncharacterized protein</fullName>
    </submittedName>
</protein>
<evidence type="ECO:0000313" key="3">
    <source>
        <dbReference type="EMBL" id="RHY09191.1"/>
    </source>
</evidence>
<evidence type="ECO:0000313" key="8">
    <source>
        <dbReference type="Proteomes" id="UP000266196"/>
    </source>
</evidence>
<keyword evidence="1" id="KW-0472">Membrane</keyword>
<evidence type="ECO:0000313" key="10">
    <source>
        <dbReference type="Proteomes" id="UP000285712"/>
    </source>
</evidence>
<dbReference type="EMBL" id="QUTE01012215">
    <property type="protein sequence ID" value="RHZ07744.1"/>
    <property type="molecule type" value="Genomic_DNA"/>
</dbReference>
<name>A0A397ACH5_APHAT</name>
<evidence type="ECO:0000256" key="1">
    <source>
        <dbReference type="SAM" id="Phobius"/>
    </source>
</evidence>
<evidence type="ECO:0000313" key="7">
    <source>
        <dbReference type="Proteomes" id="UP000265427"/>
    </source>
</evidence>
<gene>
    <name evidence="2" type="ORF">DYB25_000694</name>
    <name evidence="5" type="ORF">DYB26_014949</name>
    <name evidence="6" type="ORF">DYB31_009917</name>
    <name evidence="4" type="ORF">DYB35_010130</name>
    <name evidence="3" type="ORF">DYB36_004034</name>
</gene>
<keyword evidence="1" id="KW-0812">Transmembrane</keyword>
<feature type="transmembrane region" description="Helical" evidence="1">
    <location>
        <begin position="20"/>
        <end position="37"/>
    </location>
</feature>
<dbReference type="Proteomes" id="UP000285712">
    <property type="component" value="Unassembled WGS sequence"/>
</dbReference>
<evidence type="ECO:0000313" key="6">
    <source>
        <dbReference type="EMBL" id="RHZ07744.1"/>
    </source>
</evidence>
<dbReference type="EMBL" id="QUTG01004974">
    <property type="protein sequence ID" value="RHY86699.1"/>
    <property type="molecule type" value="Genomic_DNA"/>
</dbReference>